<evidence type="ECO:0000256" key="1">
    <source>
        <dbReference type="ARBA" id="ARBA00001946"/>
    </source>
</evidence>
<evidence type="ECO:0000313" key="11">
    <source>
        <dbReference type="Proteomes" id="UP000008315"/>
    </source>
</evidence>
<dbReference type="PATRIC" id="fig|271065.3.peg.3954"/>
<evidence type="ECO:0000259" key="7">
    <source>
        <dbReference type="PROSITE" id="PS50113"/>
    </source>
</evidence>
<dbReference type="Proteomes" id="UP000008315">
    <property type="component" value="Chromosome"/>
</dbReference>
<dbReference type="InterPro" id="IPR043128">
    <property type="entry name" value="Rev_trsase/Diguanyl_cyclase"/>
</dbReference>
<dbReference type="Gene3D" id="3.30.70.270">
    <property type="match status" value="1"/>
</dbReference>
<dbReference type="KEGG" id="mah:MEALZ_3828"/>
<dbReference type="SMART" id="SM00086">
    <property type="entry name" value="PAC"/>
    <property type="match status" value="1"/>
</dbReference>
<dbReference type="FunFam" id="3.30.70.270:FF:000001">
    <property type="entry name" value="Diguanylate cyclase domain protein"/>
    <property type="match status" value="1"/>
</dbReference>
<feature type="domain" description="PAC" evidence="7">
    <location>
        <begin position="278"/>
        <end position="330"/>
    </location>
</feature>
<dbReference type="Pfam" id="PF00990">
    <property type="entry name" value="GGDEF"/>
    <property type="match status" value="1"/>
</dbReference>
<dbReference type="PROSITE" id="PS50112">
    <property type="entry name" value="PAS"/>
    <property type="match status" value="2"/>
</dbReference>
<accession>G4SZ26</accession>
<dbReference type="Pfam" id="PF00563">
    <property type="entry name" value="EAL"/>
    <property type="match status" value="1"/>
</dbReference>
<dbReference type="GO" id="GO:0071111">
    <property type="term" value="F:cyclic-guanylate-specific phosphodiesterase activity"/>
    <property type="evidence" value="ECO:0007669"/>
    <property type="project" value="UniProtKB-EC"/>
</dbReference>
<dbReference type="SMART" id="SM00052">
    <property type="entry name" value="EAL"/>
    <property type="match status" value="1"/>
</dbReference>
<sequence>MHSANNDTKPARKMKKNPADIDDLRHEAEALINFEPNHLDADLPLDLQTLFHELNVHQIELRMQNEQLVEAQQQLIASRNDFITLFDLAPVGFLRLDEKGRILQSNQTVQEMLGKSHSELRDKFLTAFIHVDDLSIFNARYNAFYKKPDGKHIELRLLDRHKKPIYIELSGRLIKKQTGASVDFNHDCLLVNIITIGERKKMEEQLKLAAKVFEHSQESIMITAPDTTILKINFAFTAVTGYKPAEVIGRTPKILSSGRQSPEFYRDMWQKINKEGCWQGEIWNRRKNGDLYAEWLSICRINDKFGRVSHYIGIFSDITLRKLNEKQIEQLAYFDPLTELPNRALLNDRLKQGIVQAVRHKLWLSVFFLDLDRFKILNDTLGHFAGDLLLQNVAKRLKSCVRESDTVARFGGDEFVILLTDFVDEQSAALHSAEIAKKILDVLSQPFDLSGNQFITSTSIGFTLFPKDGSSVDELIKNADAAMYHAKASGRNNYQYFSDNMRSEALTRSTLENDLHHALPNHEFIVYYQPLIDLQTTPNQIIGFEALLRWNHPRKGLISPDDFIPIAEETGMIVAIGEWVLKSACKQFKIWRDQDQPQLKKICVNLSARQFLQNDLVHSIRQCLDSTGLDARFLEIEITETVMMQHMSAVIRILQQLMQMGITVSLDDFGTGYSSLTYLKKFPINSIKIDRSFVRDILNDPDDKVIVHSIISIARHMRLDIIAEGIENNEQATYLMQAGCRFGQGFLYSKPLPADGLIDLFPMFD</sequence>
<dbReference type="HOGENOM" id="CLU_000445_70_20_6"/>
<proteinExistence type="predicted"/>
<dbReference type="InterPro" id="IPR013767">
    <property type="entry name" value="PAS_fold"/>
</dbReference>
<dbReference type="InterPro" id="IPR001633">
    <property type="entry name" value="EAL_dom"/>
</dbReference>
<evidence type="ECO:0000313" key="10">
    <source>
        <dbReference type="EMBL" id="CCE25483.1"/>
    </source>
</evidence>
<name>G4SZ26_META2</name>
<dbReference type="InterPro" id="IPR035919">
    <property type="entry name" value="EAL_sf"/>
</dbReference>
<dbReference type="EMBL" id="FO082060">
    <property type="protein sequence ID" value="CCE25483.1"/>
    <property type="molecule type" value="Genomic_DNA"/>
</dbReference>
<dbReference type="GO" id="GO:0006355">
    <property type="term" value="P:regulation of DNA-templated transcription"/>
    <property type="evidence" value="ECO:0007669"/>
    <property type="project" value="InterPro"/>
</dbReference>
<dbReference type="Gene3D" id="3.20.20.450">
    <property type="entry name" value="EAL domain"/>
    <property type="match status" value="1"/>
</dbReference>
<dbReference type="SUPFAM" id="SSF55073">
    <property type="entry name" value="Nucleotide cyclase"/>
    <property type="match status" value="1"/>
</dbReference>
<dbReference type="PROSITE" id="PS50883">
    <property type="entry name" value="EAL"/>
    <property type="match status" value="1"/>
</dbReference>
<evidence type="ECO:0000256" key="4">
    <source>
        <dbReference type="ARBA" id="ARBA00051114"/>
    </source>
</evidence>
<dbReference type="InterPro" id="IPR000160">
    <property type="entry name" value="GGDEF_dom"/>
</dbReference>
<dbReference type="NCBIfam" id="TIGR00254">
    <property type="entry name" value="GGDEF"/>
    <property type="match status" value="1"/>
</dbReference>
<dbReference type="PROSITE" id="PS50887">
    <property type="entry name" value="GGDEF"/>
    <property type="match status" value="1"/>
</dbReference>
<keyword evidence="3" id="KW-0973">c-di-GMP</keyword>
<dbReference type="AlphaFoldDB" id="G4SZ26"/>
<evidence type="ECO:0000259" key="8">
    <source>
        <dbReference type="PROSITE" id="PS50883"/>
    </source>
</evidence>
<dbReference type="SMART" id="SM00091">
    <property type="entry name" value="PAS"/>
    <property type="match status" value="2"/>
</dbReference>
<feature type="domain" description="GGDEF" evidence="9">
    <location>
        <begin position="362"/>
        <end position="499"/>
    </location>
</feature>
<dbReference type="Pfam" id="PF13426">
    <property type="entry name" value="PAS_9"/>
    <property type="match status" value="1"/>
</dbReference>
<dbReference type="GO" id="GO:0071732">
    <property type="term" value="P:cellular response to nitric oxide"/>
    <property type="evidence" value="ECO:0007669"/>
    <property type="project" value="UniProtKB-ARBA"/>
</dbReference>
<feature type="domain" description="PAS" evidence="6">
    <location>
        <begin position="78"/>
        <end position="148"/>
    </location>
</feature>
<keyword evidence="5" id="KW-0175">Coiled coil</keyword>
<dbReference type="CDD" id="cd00130">
    <property type="entry name" value="PAS"/>
    <property type="match status" value="2"/>
</dbReference>
<dbReference type="FunFam" id="3.20.20.450:FF:000001">
    <property type="entry name" value="Cyclic di-GMP phosphodiesterase yahA"/>
    <property type="match status" value="1"/>
</dbReference>
<comment type="catalytic activity">
    <reaction evidence="4">
        <text>3',3'-c-di-GMP + H2O = 5'-phosphoguanylyl(3'-&gt;5')guanosine + H(+)</text>
        <dbReference type="Rhea" id="RHEA:24902"/>
        <dbReference type="ChEBI" id="CHEBI:15377"/>
        <dbReference type="ChEBI" id="CHEBI:15378"/>
        <dbReference type="ChEBI" id="CHEBI:58754"/>
        <dbReference type="ChEBI" id="CHEBI:58805"/>
        <dbReference type="EC" id="3.1.4.52"/>
    </reaction>
    <physiologicalReaction direction="left-to-right" evidence="4">
        <dbReference type="Rhea" id="RHEA:24903"/>
    </physiologicalReaction>
</comment>
<dbReference type="CDD" id="cd01948">
    <property type="entry name" value="EAL"/>
    <property type="match status" value="1"/>
</dbReference>
<dbReference type="SMART" id="SM00267">
    <property type="entry name" value="GGDEF"/>
    <property type="match status" value="1"/>
</dbReference>
<reference evidence="11" key="1">
    <citation type="journal article" date="2012" name="J. Bacteriol.">
        <title>Genome sequence of the haloalkaliphilic methanotrophic bacterium Methylomicrobium alcaliphilum 20Z.</title>
        <authorList>
            <person name="Vuilleumier S."/>
            <person name="Khmelenina V.N."/>
            <person name="Bringel F."/>
            <person name="Reshetnikov A.S."/>
            <person name="Lajus A."/>
            <person name="Mangenot S."/>
            <person name="Rouy Z."/>
            <person name="Op den Camp H.J."/>
            <person name="Jetten M.S."/>
            <person name="Dispirito A.A."/>
            <person name="Dunfield P."/>
            <person name="Klotz M.G."/>
            <person name="Semrau J.D."/>
            <person name="Stein L.Y."/>
            <person name="Barbe V."/>
            <person name="Medigue C."/>
            <person name="Trotsenko Y.A."/>
            <person name="Kalyuzhnaya M.G."/>
        </authorList>
    </citation>
    <scope>NUCLEOTIDE SEQUENCE [LARGE SCALE GENOMIC DNA]</scope>
    <source>
        <strain evidence="11">DSM 19304 / NCIMB 14124 / VKM B-2133 / 20Z</strain>
    </source>
</reference>
<dbReference type="InterPro" id="IPR052155">
    <property type="entry name" value="Biofilm_reg_signaling"/>
</dbReference>
<feature type="domain" description="PAS" evidence="6">
    <location>
        <begin position="205"/>
        <end position="251"/>
    </location>
</feature>
<protein>
    <recommendedName>
        <fullName evidence="2">cyclic-guanylate-specific phosphodiesterase</fullName>
        <ecNumber evidence="2">3.1.4.52</ecNumber>
    </recommendedName>
</protein>
<gene>
    <name evidence="10" type="ordered locus">MEALZ_3828</name>
</gene>
<dbReference type="PANTHER" id="PTHR44757">
    <property type="entry name" value="DIGUANYLATE CYCLASE DGCP"/>
    <property type="match status" value="1"/>
</dbReference>
<organism evidence="10 11">
    <name type="scientific">Methylotuvimicrobium alcaliphilum (strain DSM 19304 / NCIMB 14124 / VKM B-2133 / 20Z)</name>
    <name type="common">Methylomicrobium alcaliphilum</name>
    <dbReference type="NCBI Taxonomy" id="1091494"/>
    <lineage>
        <taxon>Bacteria</taxon>
        <taxon>Pseudomonadati</taxon>
        <taxon>Pseudomonadota</taxon>
        <taxon>Gammaproteobacteria</taxon>
        <taxon>Methylococcales</taxon>
        <taxon>Methylococcaceae</taxon>
        <taxon>Methylotuvimicrobium</taxon>
    </lineage>
</organism>
<evidence type="ECO:0000259" key="9">
    <source>
        <dbReference type="PROSITE" id="PS50887"/>
    </source>
</evidence>
<keyword evidence="11" id="KW-1185">Reference proteome</keyword>
<dbReference type="SUPFAM" id="SSF141868">
    <property type="entry name" value="EAL domain-like"/>
    <property type="match status" value="1"/>
</dbReference>
<dbReference type="STRING" id="1091494.MEALZ_3828"/>
<dbReference type="NCBIfam" id="TIGR00229">
    <property type="entry name" value="sensory_box"/>
    <property type="match status" value="2"/>
</dbReference>
<evidence type="ECO:0000256" key="3">
    <source>
        <dbReference type="ARBA" id="ARBA00022636"/>
    </source>
</evidence>
<dbReference type="InterPro" id="IPR000700">
    <property type="entry name" value="PAS-assoc_C"/>
</dbReference>
<dbReference type="PROSITE" id="PS50113">
    <property type="entry name" value="PAC"/>
    <property type="match status" value="1"/>
</dbReference>
<evidence type="ECO:0000256" key="2">
    <source>
        <dbReference type="ARBA" id="ARBA00012282"/>
    </source>
</evidence>
<dbReference type="SUPFAM" id="SSF55785">
    <property type="entry name" value="PYP-like sensor domain (PAS domain)"/>
    <property type="match status" value="2"/>
</dbReference>
<evidence type="ECO:0000256" key="5">
    <source>
        <dbReference type="SAM" id="Coils"/>
    </source>
</evidence>
<comment type="cofactor">
    <cofactor evidence="1">
        <name>Mg(2+)</name>
        <dbReference type="ChEBI" id="CHEBI:18420"/>
    </cofactor>
</comment>
<dbReference type="InterPro" id="IPR000014">
    <property type="entry name" value="PAS"/>
</dbReference>
<dbReference type="InterPro" id="IPR035965">
    <property type="entry name" value="PAS-like_dom_sf"/>
</dbReference>
<dbReference type="CDD" id="cd01949">
    <property type="entry name" value="GGDEF"/>
    <property type="match status" value="1"/>
</dbReference>
<feature type="domain" description="EAL" evidence="8">
    <location>
        <begin position="508"/>
        <end position="765"/>
    </location>
</feature>
<dbReference type="Pfam" id="PF00989">
    <property type="entry name" value="PAS"/>
    <property type="match status" value="1"/>
</dbReference>
<dbReference type="InterPro" id="IPR029787">
    <property type="entry name" value="Nucleotide_cyclase"/>
</dbReference>
<dbReference type="Gene3D" id="3.30.450.20">
    <property type="entry name" value="PAS domain"/>
    <property type="match status" value="2"/>
</dbReference>
<evidence type="ECO:0000259" key="6">
    <source>
        <dbReference type="PROSITE" id="PS50112"/>
    </source>
</evidence>
<dbReference type="InterPro" id="IPR001610">
    <property type="entry name" value="PAC"/>
</dbReference>
<dbReference type="EC" id="3.1.4.52" evidence="2"/>
<dbReference type="PANTHER" id="PTHR44757:SF2">
    <property type="entry name" value="BIOFILM ARCHITECTURE MAINTENANCE PROTEIN MBAA"/>
    <property type="match status" value="1"/>
</dbReference>
<feature type="coiled-coil region" evidence="5">
    <location>
        <begin position="54"/>
        <end position="81"/>
    </location>
</feature>